<proteinExistence type="predicted"/>
<name>J3NH75_GAET3</name>
<dbReference type="EMBL" id="GL385395">
    <property type="protein sequence ID" value="EJT80618.1"/>
    <property type="molecule type" value="Genomic_DNA"/>
</dbReference>
<sequence>MLNSILVCHIGWDRGREHAYENSPDNVDVLSGRNSRHESGRHGFAVCWFDGSPVVGLPIGSSGAEDKAGMALLRLPPVPRWIHSPGKRGAQPLWGWEMGSGGVLSWQKGWKCRETNGRLGKGTGGSLGSTSTRGSAVMHHSPI</sequence>
<reference evidence="3" key="5">
    <citation type="submission" date="2018-04" db="UniProtKB">
        <authorList>
            <consortium name="EnsemblFungi"/>
        </authorList>
    </citation>
    <scope>IDENTIFICATION</scope>
    <source>
        <strain evidence="3">R3-111a-1</strain>
    </source>
</reference>
<organism evidence="2">
    <name type="scientific">Gaeumannomyces tritici (strain R3-111a-1)</name>
    <name type="common">Wheat and barley take-all root rot fungus</name>
    <name type="synonym">Gaeumannomyces graminis var. tritici</name>
    <dbReference type="NCBI Taxonomy" id="644352"/>
    <lineage>
        <taxon>Eukaryota</taxon>
        <taxon>Fungi</taxon>
        <taxon>Dikarya</taxon>
        <taxon>Ascomycota</taxon>
        <taxon>Pezizomycotina</taxon>
        <taxon>Sordariomycetes</taxon>
        <taxon>Sordariomycetidae</taxon>
        <taxon>Magnaporthales</taxon>
        <taxon>Magnaporthaceae</taxon>
        <taxon>Gaeumannomyces</taxon>
    </lineage>
</organism>
<dbReference type="VEuPathDB" id="FungiDB:GGTG_00613"/>
<keyword evidence="4" id="KW-1185">Reference proteome</keyword>
<accession>J3NH75</accession>
<reference evidence="4" key="1">
    <citation type="submission" date="2010-07" db="EMBL/GenBank/DDBJ databases">
        <title>The genome sequence of Gaeumannomyces graminis var. tritici strain R3-111a-1.</title>
        <authorList>
            <consortium name="The Broad Institute Genome Sequencing Platform"/>
            <person name="Ma L.-J."/>
            <person name="Dead R."/>
            <person name="Young S."/>
            <person name="Zeng Q."/>
            <person name="Koehrsen M."/>
            <person name="Alvarado L."/>
            <person name="Berlin A."/>
            <person name="Chapman S.B."/>
            <person name="Chen Z."/>
            <person name="Freedman E."/>
            <person name="Gellesch M."/>
            <person name="Goldberg J."/>
            <person name="Griggs A."/>
            <person name="Gujja S."/>
            <person name="Heilman E.R."/>
            <person name="Heiman D."/>
            <person name="Hepburn T."/>
            <person name="Howarth C."/>
            <person name="Jen D."/>
            <person name="Larson L."/>
            <person name="Mehta T."/>
            <person name="Neiman D."/>
            <person name="Pearson M."/>
            <person name="Roberts A."/>
            <person name="Saif S."/>
            <person name="Shea T."/>
            <person name="Shenoy N."/>
            <person name="Sisk P."/>
            <person name="Stolte C."/>
            <person name="Sykes S."/>
            <person name="Walk T."/>
            <person name="White J."/>
            <person name="Yandava C."/>
            <person name="Haas B."/>
            <person name="Nusbaum C."/>
            <person name="Birren B."/>
        </authorList>
    </citation>
    <scope>NUCLEOTIDE SEQUENCE [LARGE SCALE GENOMIC DNA]</scope>
    <source>
        <strain evidence="4">R3-111a-1</strain>
    </source>
</reference>
<reference evidence="2" key="3">
    <citation type="submission" date="2010-09" db="EMBL/GenBank/DDBJ databases">
        <title>Annotation of Gaeumannomyces graminis var. tritici R3-111a-1.</title>
        <authorList>
            <consortium name="The Broad Institute Genome Sequencing Platform"/>
            <person name="Ma L.-J."/>
            <person name="Dead R."/>
            <person name="Young S.K."/>
            <person name="Zeng Q."/>
            <person name="Gargeya S."/>
            <person name="Fitzgerald M."/>
            <person name="Haas B."/>
            <person name="Abouelleil A."/>
            <person name="Alvarado L."/>
            <person name="Arachchi H.M."/>
            <person name="Berlin A."/>
            <person name="Brown A."/>
            <person name="Chapman S.B."/>
            <person name="Chen Z."/>
            <person name="Dunbar C."/>
            <person name="Freedman E."/>
            <person name="Gearin G."/>
            <person name="Gellesch M."/>
            <person name="Goldberg J."/>
            <person name="Griggs A."/>
            <person name="Gujja S."/>
            <person name="Heiman D."/>
            <person name="Howarth C."/>
            <person name="Larson L."/>
            <person name="Lui A."/>
            <person name="MacDonald P.J.P."/>
            <person name="Mehta T."/>
            <person name="Montmayeur A."/>
            <person name="Murphy C."/>
            <person name="Neiman D."/>
            <person name="Pearson M."/>
            <person name="Priest M."/>
            <person name="Roberts A."/>
            <person name="Saif S."/>
            <person name="Shea T."/>
            <person name="Shenoy N."/>
            <person name="Sisk P."/>
            <person name="Stolte C."/>
            <person name="Sykes S."/>
            <person name="Yandava C."/>
            <person name="Wortman J."/>
            <person name="Nusbaum C."/>
            <person name="Birren B."/>
        </authorList>
    </citation>
    <scope>NUCLEOTIDE SEQUENCE</scope>
    <source>
        <strain evidence="2">R3-111a-1</strain>
    </source>
</reference>
<dbReference type="HOGENOM" id="CLU_1806279_0_0_1"/>
<gene>
    <name evidence="3" type="primary">20341071</name>
    <name evidence="2" type="ORF">GGTG_00613</name>
</gene>
<dbReference type="AlphaFoldDB" id="J3NH75"/>
<evidence type="ECO:0000313" key="4">
    <source>
        <dbReference type="Proteomes" id="UP000006039"/>
    </source>
</evidence>
<dbReference type="EnsemblFungi" id="EJT80618">
    <property type="protein sequence ID" value="EJT80618"/>
    <property type="gene ID" value="GGTG_00613"/>
</dbReference>
<evidence type="ECO:0000313" key="2">
    <source>
        <dbReference type="EMBL" id="EJT80618.1"/>
    </source>
</evidence>
<reference evidence="2" key="2">
    <citation type="submission" date="2010-07" db="EMBL/GenBank/DDBJ databases">
        <authorList>
            <consortium name="The Broad Institute Genome Sequencing Platform"/>
            <consortium name="Broad Institute Genome Sequencing Center for Infectious Disease"/>
            <person name="Ma L.-J."/>
            <person name="Dead R."/>
            <person name="Young S."/>
            <person name="Zeng Q."/>
            <person name="Koehrsen M."/>
            <person name="Alvarado L."/>
            <person name="Berlin A."/>
            <person name="Chapman S.B."/>
            <person name="Chen Z."/>
            <person name="Freedman E."/>
            <person name="Gellesch M."/>
            <person name="Goldberg J."/>
            <person name="Griggs A."/>
            <person name="Gujja S."/>
            <person name="Heilman E.R."/>
            <person name="Heiman D."/>
            <person name="Hepburn T."/>
            <person name="Howarth C."/>
            <person name="Jen D."/>
            <person name="Larson L."/>
            <person name="Mehta T."/>
            <person name="Neiman D."/>
            <person name="Pearson M."/>
            <person name="Roberts A."/>
            <person name="Saif S."/>
            <person name="Shea T."/>
            <person name="Shenoy N."/>
            <person name="Sisk P."/>
            <person name="Stolte C."/>
            <person name="Sykes S."/>
            <person name="Walk T."/>
            <person name="White J."/>
            <person name="Yandava C."/>
            <person name="Haas B."/>
            <person name="Nusbaum C."/>
            <person name="Birren B."/>
        </authorList>
    </citation>
    <scope>NUCLEOTIDE SEQUENCE</scope>
    <source>
        <strain evidence="2">R3-111a-1</strain>
    </source>
</reference>
<protein>
    <submittedName>
        <fullName evidence="2 3">Uncharacterized protein</fullName>
    </submittedName>
</protein>
<dbReference type="RefSeq" id="XP_009216627.1">
    <property type="nucleotide sequence ID" value="XM_009218363.1"/>
</dbReference>
<dbReference type="Proteomes" id="UP000006039">
    <property type="component" value="Unassembled WGS sequence"/>
</dbReference>
<evidence type="ECO:0000313" key="3">
    <source>
        <dbReference type="EnsemblFungi" id="EJT80618"/>
    </source>
</evidence>
<feature type="region of interest" description="Disordered" evidence="1">
    <location>
        <begin position="117"/>
        <end position="143"/>
    </location>
</feature>
<dbReference type="GeneID" id="20341071"/>
<evidence type="ECO:0000256" key="1">
    <source>
        <dbReference type="SAM" id="MobiDB-lite"/>
    </source>
</evidence>
<reference evidence="3" key="4">
    <citation type="journal article" date="2015" name="G3 (Bethesda)">
        <title>Genome sequences of three phytopathogenic species of the Magnaporthaceae family of fungi.</title>
        <authorList>
            <person name="Okagaki L.H."/>
            <person name="Nunes C.C."/>
            <person name="Sailsbery J."/>
            <person name="Clay B."/>
            <person name="Brown D."/>
            <person name="John T."/>
            <person name="Oh Y."/>
            <person name="Young N."/>
            <person name="Fitzgerald M."/>
            <person name="Haas B.J."/>
            <person name="Zeng Q."/>
            <person name="Young S."/>
            <person name="Adiconis X."/>
            <person name="Fan L."/>
            <person name="Levin J.Z."/>
            <person name="Mitchell T.K."/>
            <person name="Okubara P.A."/>
            <person name="Farman M.L."/>
            <person name="Kohn L.M."/>
            <person name="Birren B."/>
            <person name="Ma L.-J."/>
            <person name="Dean R.A."/>
        </authorList>
    </citation>
    <scope>NUCLEOTIDE SEQUENCE</scope>
    <source>
        <strain evidence="3">R3-111a-1</strain>
    </source>
</reference>